<feature type="compositionally biased region" description="Polar residues" evidence="1">
    <location>
        <begin position="123"/>
        <end position="145"/>
    </location>
</feature>
<accession>A0A0F7ZFR5</accession>
<evidence type="ECO:0000313" key="2">
    <source>
        <dbReference type="EMBL" id="KJZ69601.1"/>
    </source>
</evidence>
<feature type="compositionally biased region" description="Basic and acidic residues" evidence="1">
    <location>
        <begin position="66"/>
        <end position="83"/>
    </location>
</feature>
<evidence type="ECO:0000256" key="1">
    <source>
        <dbReference type="SAM" id="MobiDB-lite"/>
    </source>
</evidence>
<dbReference type="AlphaFoldDB" id="A0A0F7ZFR5"/>
<dbReference type="EMBL" id="KQ030696">
    <property type="protein sequence ID" value="KJZ69601.1"/>
    <property type="molecule type" value="Genomic_DNA"/>
</dbReference>
<protein>
    <submittedName>
        <fullName evidence="2">Uncharacterized protein</fullName>
    </submittedName>
</protein>
<dbReference type="Proteomes" id="UP000054481">
    <property type="component" value="Unassembled WGS sequence"/>
</dbReference>
<feature type="compositionally biased region" description="Polar residues" evidence="1">
    <location>
        <begin position="88"/>
        <end position="108"/>
    </location>
</feature>
<feature type="region of interest" description="Disordered" evidence="1">
    <location>
        <begin position="29"/>
        <end position="49"/>
    </location>
</feature>
<gene>
    <name evidence="2" type="ORF">HIM_11015</name>
</gene>
<sequence>MIYDVLYDPAFSFYEGFYLPRAIEGPTELDDLGPQTAPNSPTRYGNLDRASQAGSLTAIERACDKLMHEQDESHEEEIEKRGEYQMLQPPTSEKLSQTTKTNASQTPCGLSGYKFQGAEISEADTSSQTAGNGNERAQSHDTVCYSSCLRPGSKGEVSKNSRKKWCKDQKG</sequence>
<feature type="region of interest" description="Disordered" evidence="1">
    <location>
        <begin position="66"/>
        <end position="171"/>
    </location>
</feature>
<reference evidence="2 3" key="1">
    <citation type="journal article" date="2014" name="Genome Biol. Evol.">
        <title>Comparative genomics and transcriptomics analyses reveal divergent lifestyle features of nematode endoparasitic fungus Hirsutella minnesotensis.</title>
        <authorList>
            <person name="Lai Y."/>
            <person name="Liu K."/>
            <person name="Zhang X."/>
            <person name="Zhang X."/>
            <person name="Li K."/>
            <person name="Wang N."/>
            <person name="Shu C."/>
            <person name="Wu Y."/>
            <person name="Wang C."/>
            <person name="Bushley K.E."/>
            <person name="Xiang M."/>
            <person name="Liu X."/>
        </authorList>
    </citation>
    <scope>NUCLEOTIDE SEQUENCE [LARGE SCALE GENOMIC DNA]</scope>
    <source>
        <strain evidence="2 3">3608</strain>
    </source>
</reference>
<evidence type="ECO:0000313" key="3">
    <source>
        <dbReference type="Proteomes" id="UP000054481"/>
    </source>
</evidence>
<organism evidence="2 3">
    <name type="scientific">Hirsutella minnesotensis 3608</name>
    <dbReference type="NCBI Taxonomy" id="1043627"/>
    <lineage>
        <taxon>Eukaryota</taxon>
        <taxon>Fungi</taxon>
        <taxon>Dikarya</taxon>
        <taxon>Ascomycota</taxon>
        <taxon>Pezizomycotina</taxon>
        <taxon>Sordariomycetes</taxon>
        <taxon>Hypocreomycetidae</taxon>
        <taxon>Hypocreales</taxon>
        <taxon>Ophiocordycipitaceae</taxon>
        <taxon>Hirsutella</taxon>
    </lineage>
</organism>
<proteinExistence type="predicted"/>
<name>A0A0F7ZFR5_9HYPO</name>
<keyword evidence="3" id="KW-1185">Reference proteome</keyword>